<dbReference type="RefSeq" id="WP_275066499.1">
    <property type="nucleotide sequence ID" value="NZ_CP030840.1"/>
</dbReference>
<keyword evidence="2" id="KW-1185">Reference proteome</keyword>
<reference evidence="1 2" key="1">
    <citation type="journal article" date="2018" name="Front. Microbiol.">
        <title>Hydrolytic Capabilities as a Key to Environmental Success: Chitinolytic and Cellulolytic Acidobacteria From Acidic Sub-arctic Soils and Boreal Peatlands.</title>
        <authorList>
            <person name="Belova S.E."/>
            <person name="Ravin N.V."/>
            <person name="Pankratov T.A."/>
            <person name="Rakitin A.L."/>
            <person name="Ivanova A.A."/>
            <person name="Beletsky A.V."/>
            <person name="Mardanov A.V."/>
            <person name="Sinninghe Damste J.S."/>
            <person name="Dedysh S.N."/>
        </authorList>
    </citation>
    <scope>NUCLEOTIDE SEQUENCE [LARGE SCALE GENOMIC DNA]</scope>
    <source>
        <strain evidence="1 2">SBC82</strain>
    </source>
</reference>
<organism evidence="1 2">
    <name type="scientific">Acidisarcina polymorpha</name>
    <dbReference type="NCBI Taxonomy" id="2211140"/>
    <lineage>
        <taxon>Bacteria</taxon>
        <taxon>Pseudomonadati</taxon>
        <taxon>Acidobacteriota</taxon>
        <taxon>Terriglobia</taxon>
        <taxon>Terriglobales</taxon>
        <taxon>Acidobacteriaceae</taxon>
        <taxon>Acidisarcina</taxon>
    </lineage>
</organism>
<dbReference type="KEGG" id="abas:ACPOL_6458"/>
<name>A0A2Z5GAE6_9BACT</name>
<evidence type="ECO:0000313" key="1">
    <source>
        <dbReference type="EMBL" id="AXC15684.1"/>
    </source>
</evidence>
<accession>A0A2Z5GAE6</accession>
<evidence type="ECO:0000313" key="2">
    <source>
        <dbReference type="Proteomes" id="UP000253606"/>
    </source>
</evidence>
<sequence length="44" mass="4807">MKLNRNDCITNVLKVLVRQLGEEEAVSAGPTLRMTDLTAPHEAA</sequence>
<dbReference type="Proteomes" id="UP000253606">
    <property type="component" value="Chromosome"/>
</dbReference>
<protein>
    <submittedName>
        <fullName evidence="1">Uncharacterized protein</fullName>
    </submittedName>
</protein>
<dbReference type="EMBL" id="CP030840">
    <property type="protein sequence ID" value="AXC15684.1"/>
    <property type="molecule type" value="Genomic_DNA"/>
</dbReference>
<dbReference type="AlphaFoldDB" id="A0A2Z5GAE6"/>
<gene>
    <name evidence="1" type="ORF">ACPOL_6458</name>
</gene>
<proteinExistence type="predicted"/>